<sequence>MKDDERKVASEFGKAVNMTAKELERWLDTDESKSVGQKDGGSESVGHESGRRIVQLLHERKSELTEDDYAHMDKVVGYVHRHLAQRPSGDVTDTKWRYSLMNWGHDPLK</sequence>
<evidence type="ECO:0000313" key="2">
    <source>
        <dbReference type="EMBL" id="MFD0683255.1"/>
    </source>
</evidence>
<accession>A0ABW2XC63</accession>
<evidence type="ECO:0000313" key="3">
    <source>
        <dbReference type="Proteomes" id="UP001597063"/>
    </source>
</evidence>
<protein>
    <submittedName>
        <fullName evidence="2">DUF3140 domain-containing protein</fullName>
    </submittedName>
</protein>
<dbReference type="Pfam" id="PF11338">
    <property type="entry name" value="DUF3140"/>
    <property type="match status" value="1"/>
</dbReference>
<feature type="region of interest" description="Disordered" evidence="1">
    <location>
        <begin position="27"/>
        <end position="51"/>
    </location>
</feature>
<reference evidence="3" key="1">
    <citation type="journal article" date="2019" name="Int. J. Syst. Evol. Microbiol.">
        <title>The Global Catalogue of Microorganisms (GCM) 10K type strain sequencing project: providing services to taxonomists for standard genome sequencing and annotation.</title>
        <authorList>
            <consortium name="The Broad Institute Genomics Platform"/>
            <consortium name="The Broad Institute Genome Sequencing Center for Infectious Disease"/>
            <person name="Wu L."/>
            <person name="Ma J."/>
        </authorList>
    </citation>
    <scope>NUCLEOTIDE SEQUENCE [LARGE SCALE GENOMIC DNA]</scope>
    <source>
        <strain evidence="3">JCM 9371</strain>
    </source>
</reference>
<dbReference type="EMBL" id="JBHTGP010000001">
    <property type="protein sequence ID" value="MFD0683255.1"/>
    <property type="molecule type" value="Genomic_DNA"/>
</dbReference>
<keyword evidence="3" id="KW-1185">Reference proteome</keyword>
<gene>
    <name evidence="2" type="ORF">ACFQZM_02000</name>
</gene>
<name>A0ABW2XC63_9ACTN</name>
<comment type="caution">
    <text evidence="2">The sequence shown here is derived from an EMBL/GenBank/DDBJ whole genome shotgun (WGS) entry which is preliminary data.</text>
</comment>
<dbReference type="InterPro" id="IPR021487">
    <property type="entry name" value="DUF3140"/>
</dbReference>
<dbReference type="RefSeq" id="WP_131759016.1">
    <property type="nucleotide sequence ID" value="NZ_CAACUY010000066.1"/>
</dbReference>
<organism evidence="2 3">
    <name type="scientific">Actinomadura fibrosa</name>
    <dbReference type="NCBI Taxonomy" id="111802"/>
    <lineage>
        <taxon>Bacteria</taxon>
        <taxon>Bacillati</taxon>
        <taxon>Actinomycetota</taxon>
        <taxon>Actinomycetes</taxon>
        <taxon>Streptosporangiales</taxon>
        <taxon>Thermomonosporaceae</taxon>
        <taxon>Actinomadura</taxon>
    </lineage>
</organism>
<dbReference type="PANTHER" id="PTHR40630:SF1">
    <property type="entry name" value="DNA-BINDING PROTEIN"/>
    <property type="match status" value="1"/>
</dbReference>
<evidence type="ECO:0000256" key="1">
    <source>
        <dbReference type="SAM" id="MobiDB-lite"/>
    </source>
</evidence>
<dbReference type="Proteomes" id="UP001597063">
    <property type="component" value="Unassembled WGS sequence"/>
</dbReference>
<proteinExistence type="predicted"/>
<dbReference type="PANTHER" id="PTHR40630">
    <property type="entry name" value="POSSIBLE DNA-BINDING PROTEIN"/>
    <property type="match status" value="1"/>
</dbReference>